<organism evidence="1 2">
    <name type="scientific">Phtheirospermum japonicum</name>
    <dbReference type="NCBI Taxonomy" id="374723"/>
    <lineage>
        <taxon>Eukaryota</taxon>
        <taxon>Viridiplantae</taxon>
        <taxon>Streptophyta</taxon>
        <taxon>Embryophyta</taxon>
        <taxon>Tracheophyta</taxon>
        <taxon>Spermatophyta</taxon>
        <taxon>Magnoliopsida</taxon>
        <taxon>eudicotyledons</taxon>
        <taxon>Gunneridae</taxon>
        <taxon>Pentapetalae</taxon>
        <taxon>asterids</taxon>
        <taxon>lamiids</taxon>
        <taxon>Lamiales</taxon>
        <taxon>Orobanchaceae</taxon>
        <taxon>Orobanchaceae incertae sedis</taxon>
        <taxon>Phtheirospermum</taxon>
    </lineage>
</organism>
<keyword evidence="2" id="KW-1185">Reference proteome</keyword>
<reference evidence="1" key="1">
    <citation type="submission" date="2020-07" db="EMBL/GenBank/DDBJ databases">
        <title>Ethylene signaling mediates host invasion by parasitic plants.</title>
        <authorList>
            <person name="Yoshida S."/>
        </authorList>
    </citation>
    <scope>NUCLEOTIDE SEQUENCE</scope>
    <source>
        <strain evidence="1">Okayama</strain>
    </source>
</reference>
<evidence type="ECO:0000313" key="1">
    <source>
        <dbReference type="EMBL" id="GFP99158.1"/>
    </source>
</evidence>
<accession>A0A830CNX6</accession>
<evidence type="ECO:0000313" key="2">
    <source>
        <dbReference type="Proteomes" id="UP000653305"/>
    </source>
</evidence>
<protein>
    <submittedName>
        <fullName evidence="1">Uncharacterized protein</fullName>
    </submittedName>
</protein>
<dbReference type="Proteomes" id="UP000653305">
    <property type="component" value="Unassembled WGS sequence"/>
</dbReference>
<comment type="caution">
    <text evidence="1">The sequence shown here is derived from an EMBL/GenBank/DDBJ whole genome shotgun (WGS) entry which is preliminary data.</text>
</comment>
<gene>
    <name evidence="1" type="ORF">PHJA_002059700</name>
</gene>
<dbReference type="EMBL" id="BMAC01000559">
    <property type="protein sequence ID" value="GFP99158.1"/>
    <property type="molecule type" value="Genomic_DNA"/>
</dbReference>
<name>A0A830CNX6_9LAMI</name>
<dbReference type="AlphaFoldDB" id="A0A830CNX6"/>
<sequence>MELWKNGMKRGAYCHGPTVPMRCFQRRIQRNNKNNLVSSRRLSRSALALRTSLMINVRQLSHVVIGQGLDTIYGVIQASDGQCWDVSRDQCTGPMETMLLAISQALFKTYRVGW</sequence>
<proteinExistence type="predicted"/>